<keyword evidence="3" id="KW-1185">Reference proteome</keyword>
<comment type="similarity">
    <text evidence="1">Belongs to the SURF1 family.</text>
</comment>
<dbReference type="InterPro" id="IPR002994">
    <property type="entry name" value="Surf1/Shy1"/>
</dbReference>
<feature type="transmembrane region" description="Helical" evidence="1">
    <location>
        <begin position="36"/>
        <end position="58"/>
    </location>
</feature>
<proteinExistence type="inferred from homology"/>
<sequence length="321" mass="36222">MKRIKTTNRNFINNIAVIEAPCRSVKNESSGRAKKLFLLLLTVALFVLMVKLGFWQLARGDQKVQIEQALLAKQNAVPISLSQWLQRTSPRFGQQGQIDQQAQKVWQHNGVKIAVTVTPTHLSLNSGAKQTPQTKIILLDNQTWQGKVGYLAFQVVKIQAPSTSIGATNNRIAEFALLELGFVASGPDRRILPAVTRLHSPQHIVGRLYRKQTNPMSESLMAESGWPMRIQNLSIPALTTKLNLPLFDYVIQPLSVLALEKPLPHPWKPIPMTSTRHFGYAIQWFCMALVLALLSLWFGYQIWQSNRKTIMSQTTQIKEPK</sequence>
<evidence type="ECO:0000313" key="3">
    <source>
        <dbReference type="Proteomes" id="UP000348942"/>
    </source>
</evidence>
<evidence type="ECO:0000256" key="1">
    <source>
        <dbReference type="RuleBase" id="RU363076"/>
    </source>
</evidence>
<dbReference type="RefSeq" id="WP_153448310.1">
    <property type="nucleotide sequence ID" value="NZ_CP045700.1"/>
</dbReference>
<gene>
    <name evidence="2" type="ORF">GFB47_12010</name>
</gene>
<feature type="transmembrane region" description="Helical" evidence="1">
    <location>
        <begin position="281"/>
        <end position="303"/>
    </location>
</feature>
<keyword evidence="1" id="KW-0472">Membrane</keyword>
<dbReference type="PROSITE" id="PS50895">
    <property type="entry name" value="SURF1"/>
    <property type="match status" value="1"/>
</dbReference>
<comment type="subcellular location">
    <subcellularLocation>
        <location evidence="1">Cell membrane</location>
        <topology evidence="1">Multi-pass membrane protein</topology>
    </subcellularLocation>
</comment>
<evidence type="ECO:0000313" key="2">
    <source>
        <dbReference type="EMBL" id="QGA66174.1"/>
    </source>
</evidence>
<organism evidence="2 3">
    <name type="scientific">Vibrio algicola</name>
    <dbReference type="NCBI Taxonomy" id="2662262"/>
    <lineage>
        <taxon>Bacteria</taxon>
        <taxon>Pseudomonadati</taxon>
        <taxon>Pseudomonadota</taxon>
        <taxon>Gammaproteobacteria</taxon>
        <taxon>Vibrionales</taxon>
        <taxon>Vibrionaceae</taxon>
        <taxon>Vibrio</taxon>
    </lineage>
</organism>
<keyword evidence="1" id="KW-0812">Transmembrane</keyword>
<protein>
    <recommendedName>
        <fullName evidence="1">SURF1-like protein</fullName>
    </recommendedName>
</protein>
<keyword evidence="1" id="KW-1133">Transmembrane helix</keyword>
<name>A0A5Q0TH32_9VIBR</name>
<dbReference type="EMBL" id="CP045700">
    <property type="protein sequence ID" value="QGA66174.1"/>
    <property type="molecule type" value="Genomic_DNA"/>
</dbReference>
<dbReference type="GO" id="GO:0005886">
    <property type="term" value="C:plasma membrane"/>
    <property type="evidence" value="ECO:0007669"/>
    <property type="project" value="UniProtKB-SubCell"/>
</dbReference>
<keyword evidence="1" id="KW-1003">Cell membrane</keyword>
<dbReference type="Proteomes" id="UP000348942">
    <property type="component" value="Chromosome 2"/>
</dbReference>
<dbReference type="AlphaFoldDB" id="A0A5Q0TH32"/>
<dbReference type="Pfam" id="PF02104">
    <property type="entry name" value="SURF1"/>
    <property type="match status" value="1"/>
</dbReference>
<accession>A0A5Q0TH32</accession>
<reference evidence="2 3" key="1">
    <citation type="submission" date="2019-10" db="EMBL/GenBank/DDBJ databases">
        <title>Vibrio sp. nov., isolated from Coralline algae surface.</title>
        <authorList>
            <person name="Geng Y."/>
            <person name="Zhang X."/>
        </authorList>
    </citation>
    <scope>NUCLEOTIDE SEQUENCE [LARGE SCALE GENOMIC DNA]</scope>
    <source>
        <strain evidence="2 3">SM1977</strain>
    </source>
</reference>
<dbReference type="CDD" id="cd06662">
    <property type="entry name" value="SURF1"/>
    <property type="match status" value="1"/>
</dbReference>